<dbReference type="Proteomes" id="UP001140206">
    <property type="component" value="Chromosome 1"/>
</dbReference>
<comment type="similarity">
    <text evidence="1">Belongs to the FAD-dependent oxidoreductase family.</text>
</comment>
<keyword evidence="3" id="KW-0274">FAD</keyword>
<dbReference type="Pfam" id="PF07992">
    <property type="entry name" value="Pyr_redox_2"/>
    <property type="match status" value="2"/>
</dbReference>
<dbReference type="Gene3D" id="3.50.50.100">
    <property type="match status" value="2"/>
</dbReference>
<comment type="caution">
    <text evidence="6">The sequence shown here is derived from an EMBL/GenBank/DDBJ whole genome shotgun (WGS) entry which is preliminary data.</text>
</comment>
<dbReference type="GO" id="GO:0004174">
    <property type="term" value="F:electron-transferring-flavoprotein dehydrogenase activity"/>
    <property type="evidence" value="ECO:0007669"/>
    <property type="project" value="TreeGrafter"/>
</dbReference>
<sequence>MAEPAKSSAVVVVVGGGVAGAFVAKSLQSHAQVVLIEPKDYLEIPYGELRSKVEPLFAERTLIKHTDYLTDVRIINTCATGITEKEVLTEDGGSVTYDYLVIATGHVDSATRIRDERLEEFKQDNQKIESSRLQINSGSRLLEFVGPKASKKALDWLVSKKVDVLLNETVEVTSLEASSGTYTISSGEKITADCHFVCVGKRIGSGWLSHSFLKESLDDKGRLQVDKNLRVRGSQIVFAAGDITDVPEIKQGYLAQAHAMVIAKNIKLLINGSAENKLATYTANSSAPALVSLGRKGGVAQLPCFTVSGWLPAFIKSRDLFIGKVRKEIGLKA</sequence>
<evidence type="ECO:0000256" key="1">
    <source>
        <dbReference type="ARBA" id="ARBA00006442"/>
    </source>
</evidence>
<dbReference type="GO" id="GO:0005737">
    <property type="term" value="C:cytoplasm"/>
    <property type="evidence" value="ECO:0007669"/>
    <property type="project" value="TreeGrafter"/>
</dbReference>
<dbReference type="AlphaFoldDB" id="A0AAV8HHL3"/>
<keyword evidence="4" id="KW-0560">Oxidoreductase</keyword>
<dbReference type="PANTHER" id="PTHR43735:SF3">
    <property type="entry name" value="FERROPTOSIS SUPPRESSOR PROTEIN 1"/>
    <property type="match status" value="1"/>
</dbReference>
<dbReference type="SUPFAM" id="SSF51905">
    <property type="entry name" value="FAD/NAD(P)-binding domain"/>
    <property type="match status" value="1"/>
</dbReference>
<organism evidence="6 7">
    <name type="scientific">Rhynchospora pubera</name>
    <dbReference type="NCBI Taxonomy" id="906938"/>
    <lineage>
        <taxon>Eukaryota</taxon>
        <taxon>Viridiplantae</taxon>
        <taxon>Streptophyta</taxon>
        <taxon>Embryophyta</taxon>
        <taxon>Tracheophyta</taxon>
        <taxon>Spermatophyta</taxon>
        <taxon>Magnoliopsida</taxon>
        <taxon>Liliopsida</taxon>
        <taxon>Poales</taxon>
        <taxon>Cyperaceae</taxon>
        <taxon>Cyperoideae</taxon>
        <taxon>Rhynchosporeae</taxon>
        <taxon>Rhynchospora</taxon>
    </lineage>
</organism>
<dbReference type="GO" id="GO:0050660">
    <property type="term" value="F:flavin adenine dinucleotide binding"/>
    <property type="evidence" value="ECO:0007669"/>
    <property type="project" value="TreeGrafter"/>
</dbReference>
<feature type="domain" description="FAD/NAD(P)-binding" evidence="5">
    <location>
        <begin position="135"/>
        <end position="257"/>
    </location>
</feature>
<dbReference type="PANTHER" id="PTHR43735">
    <property type="entry name" value="APOPTOSIS-INDUCING FACTOR 1"/>
    <property type="match status" value="1"/>
</dbReference>
<keyword evidence="7" id="KW-1185">Reference proteome</keyword>
<gene>
    <name evidence="6" type="ORF">LUZ62_028711</name>
</gene>
<accession>A0AAV8HHL3</accession>
<keyword evidence="2" id="KW-0285">Flavoprotein</keyword>
<proteinExistence type="inferred from homology"/>
<evidence type="ECO:0000313" key="7">
    <source>
        <dbReference type="Proteomes" id="UP001140206"/>
    </source>
</evidence>
<evidence type="ECO:0000256" key="4">
    <source>
        <dbReference type="ARBA" id="ARBA00023002"/>
    </source>
</evidence>
<name>A0AAV8HHL3_9POAL</name>
<reference evidence="6" key="1">
    <citation type="submission" date="2022-08" db="EMBL/GenBank/DDBJ databases">
        <authorList>
            <person name="Marques A."/>
        </authorList>
    </citation>
    <scope>NUCLEOTIDE SEQUENCE</scope>
    <source>
        <strain evidence="6">RhyPub2mFocal</strain>
        <tissue evidence="6">Leaves</tissue>
    </source>
</reference>
<evidence type="ECO:0000259" key="5">
    <source>
        <dbReference type="Pfam" id="PF07992"/>
    </source>
</evidence>
<dbReference type="InterPro" id="IPR023753">
    <property type="entry name" value="FAD/NAD-binding_dom"/>
</dbReference>
<dbReference type="EMBL" id="JAMFTS010000001">
    <property type="protein sequence ID" value="KAJ4816145.1"/>
    <property type="molecule type" value="Genomic_DNA"/>
</dbReference>
<evidence type="ECO:0000313" key="6">
    <source>
        <dbReference type="EMBL" id="KAJ4816145.1"/>
    </source>
</evidence>
<dbReference type="InterPro" id="IPR036188">
    <property type="entry name" value="FAD/NAD-bd_sf"/>
</dbReference>
<feature type="domain" description="FAD/NAD(P)-binding" evidence="5">
    <location>
        <begin position="11"/>
        <end position="116"/>
    </location>
</feature>
<evidence type="ECO:0000256" key="3">
    <source>
        <dbReference type="ARBA" id="ARBA00022827"/>
    </source>
</evidence>
<evidence type="ECO:0000256" key="2">
    <source>
        <dbReference type="ARBA" id="ARBA00022630"/>
    </source>
</evidence>
<protein>
    <submittedName>
        <fullName evidence="6">FAD/NAD(P)-binding oxidoreductase family protein</fullName>
    </submittedName>
</protein>